<evidence type="ECO:0000259" key="1">
    <source>
        <dbReference type="SMART" id="SM00860"/>
    </source>
</evidence>
<dbReference type="RefSeq" id="WP_343031615.1">
    <property type="nucleotide sequence ID" value="NZ_WKKI01000056.1"/>
</dbReference>
<dbReference type="InterPro" id="IPR037883">
    <property type="entry name" value="Knr4/Smi1-like_sf"/>
</dbReference>
<sequence length="151" mass="17824">MWKNLLVDIKKELSKYGLALREPATSQEIQTLQQKLFLHYNSLDLPTEYKQFLMRVNGLDFNGLVIYGVDKNLLETKAEEEIHGFIETNELWHENEWQKQFVFFGDSDIALYCYDLNQKVYMELDKPSGTIINTFSDFESMLEDALKIRLE</sequence>
<protein>
    <submittedName>
        <fullName evidence="2">SMI1/KNR4 family protein</fullName>
    </submittedName>
</protein>
<dbReference type="InterPro" id="IPR018958">
    <property type="entry name" value="Knr4/Smi1-like_dom"/>
</dbReference>
<keyword evidence="3" id="KW-1185">Reference proteome</keyword>
<dbReference type="SUPFAM" id="SSF160631">
    <property type="entry name" value="SMI1/KNR4-like"/>
    <property type="match status" value="1"/>
</dbReference>
<dbReference type="Proteomes" id="UP000448867">
    <property type="component" value="Unassembled WGS sequence"/>
</dbReference>
<name>A0A7X2J202_9BACI</name>
<dbReference type="Pfam" id="PF09346">
    <property type="entry name" value="SMI1_KNR4"/>
    <property type="match status" value="1"/>
</dbReference>
<proteinExistence type="predicted"/>
<reference evidence="2 3" key="1">
    <citation type="submission" date="2019-11" db="EMBL/GenBank/DDBJ databases">
        <title>Bacillus lacus genome.</title>
        <authorList>
            <person name="Allen C.J."/>
            <person name="Newman J.D."/>
        </authorList>
    </citation>
    <scope>NUCLEOTIDE SEQUENCE [LARGE SCALE GENOMIC DNA]</scope>
    <source>
        <strain evidence="2 3">KCTC 33946</strain>
    </source>
</reference>
<dbReference type="SMART" id="SM00860">
    <property type="entry name" value="SMI1_KNR4"/>
    <property type="match status" value="1"/>
</dbReference>
<feature type="domain" description="Knr4/Smi1-like" evidence="1">
    <location>
        <begin position="23"/>
        <end position="144"/>
    </location>
</feature>
<dbReference type="Gene3D" id="3.40.1580.10">
    <property type="entry name" value="SMI1/KNR4-like"/>
    <property type="match status" value="1"/>
</dbReference>
<organism evidence="2 3">
    <name type="scientific">Metabacillus lacus</name>
    <dbReference type="NCBI Taxonomy" id="1983721"/>
    <lineage>
        <taxon>Bacteria</taxon>
        <taxon>Bacillati</taxon>
        <taxon>Bacillota</taxon>
        <taxon>Bacilli</taxon>
        <taxon>Bacillales</taxon>
        <taxon>Bacillaceae</taxon>
        <taxon>Metabacillus</taxon>
    </lineage>
</organism>
<dbReference type="NCBIfam" id="NF038335">
    <property type="entry name" value="YPO0640_fam"/>
    <property type="match status" value="1"/>
</dbReference>
<accession>A0A7X2J202</accession>
<dbReference type="AlphaFoldDB" id="A0A7X2J202"/>
<evidence type="ECO:0000313" key="2">
    <source>
        <dbReference type="EMBL" id="MRX74013.1"/>
    </source>
</evidence>
<comment type="caution">
    <text evidence="2">The sequence shown here is derived from an EMBL/GenBank/DDBJ whole genome shotgun (WGS) entry which is preliminary data.</text>
</comment>
<evidence type="ECO:0000313" key="3">
    <source>
        <dbReference type="Proteomes" id="UP000448867"/>
    </source>
</evidence>
<gene>
    <name evidence="2" type="ORF">GJU40_17930</name>
</gene>
<dbReference type="EMBL" id="WKKI01000056">
    <property type="protein sequence ID" value="MRX74013.1"/>
    <property type="molecule type" value="Genomic_DNA"/>
</dbReference>